<proteinExistence type="predicted"/>
<dbReference type="EMBL" id="CAJOBH010247118">
    <property type="protein sequence ID" value="CAF5128258.1"/>
    <property type="molecule type" value="Genomic_DNA"/>
</dbReference>
<feature type="non-terminal residue" evidence="2">
    <location>
        <position position="1"/>
    </location>
</feature>
<evidence type="ECO:0000313" key="3">
    <source>
        <dbReference type="Proteomes" id="UP000681967"/>
    </source>
</evidence>
<comment type="caution">
    <text evidence="2">The sequence shown here is derived from an EMBL/GenBank/DDBJ whole genome shotgun (WGS) entry which is preliminary data.</text>
</comment>
<gene>
    <name evidence="2" type="ORF">BYL167_LOCUS68113</name>
</gene>
<evidence type="ECO:0000313" key="2">
    <source>
        <dbReference type="EMBL" id="CAF5128258.1"/>
    </source>
</evidence>
<dbReference type="Proteomes" id="UP000681967">
    <property type="component" value="Unassembled WGS sequence"/>
</dbReference>
<dbReference type="AlphaFoldDB" id="A0A8S3FPE0"/>
<sequence length="158" mass="17584">MSQLQTYTSVNDGASSRRYSGYPLNSTLVSSYTPDTIRSIISHAAAGQPYATAVWLRINRVGIQVGAQDAQIARTRVPVFIPIGLVHDIYMLPNINNVVCIVYDELQSNMKGVLLYVVHPSDAQLLRDDFRIVKQANNNQQLPPAPYSSPFDNRFSKT</sequence>
<evidence type="ECO:0000256" key="1">
    <source>
        <dbReference type="SAM" id="MobiDB-lite"/>
    </source>
</evidence>
<accession>A0A8S3FPE0</accession>
<organism evidence="2 3">
    <name type="scientific">Rotaria magnacalcarata</name>
    <dbReference type="NCBI Taxonomy" id="392030"/>
    <lineage>
        <taxon>Eukaryota</taxon>
        <taxon>Metazoa</taxon>
        <taxon>Spiralia</taxon>
        <taxon>Gnathifera</taxon>
        <taxon>Rotifera</taxon>
        <taxon>Eurotatoria</taxon>
        <taxon>Bdelloidea</taxon>
        <taxon>Philodinida</taxon>
        <taxon>Philodinidae</taxon>
        <taxon>Rotaria</taxon>
    </lineage>
</organism>
<protein>
    <submittedName>
        <fullName evidence="2">Uncharacterized protein</fullName>
    </submittedName>
</protein>
<feature type="region of interest" description="Disordered" evidence="1">
    <location>
        <begin position="139"/>
        <end position="158"/>
    </location>
</feature>
<reference evidence="2" key="1">
    <citation type="submission" date="2021-02" db="EMBL/GenBank/DDBJ databases">
        <authorList>
            <person name="Nowell W R."/>
        </authorList>
    </citation>
    <scope>NUCLEOTIDE SEQUENCE</scope>
</reference>
<name>A0A8S3FPE0_9BILA</name>